<protein>
    <submittedName>
        <fullName evidence="3">Uncharacterized protein</fullName>
    </submittedName>
</protein>
<feature type="compositionally biased region" description="Polar residues" evidence="1">
    <location>
        <begin position="104"/>
        <end position="116"/>
    </location>
</feature>
<dbReference type="EMBL" id="LYVF01000171">
    <property type="protein sequence ID" value="OAT80854.1"/>
    <property type="molecule type" value="Genomic_DNA"/>
</dbReference>
<proteinExistence type="predicted"/>
<sequence>MTRYKALKGAAFLFALLFLLVVAAGPALARGGFSSGGRSSFSSSAGRSFSSGHSYSSGGRSFGGFFGSSKAPPAATAPVETSGSPSGTGGSGTGTSFGRGYATGTGSFSTPRQVNPPTLYHGYSSGQGSYSTGQPSYNTGRGSYNGGGVPDTGTGQMRFPAKPPVGVFGPAPQPPAYYHNYYWGMPLWMHLFFQPNYYYTPWGYHFFAPRLLTWLALFCLGGLAVSYLIDRARRR</sequence>
<reference evidence="3 4" key="1">
    <citation type="submission" date="2016-04" db="EMBL/GenBank/DDBJ databases">
        <authorList>
            <person name="Evans L.H."/>
            <person name="Alamgir A."/>
            <person name="Owens N."/>
            <person name="Weber N.D."/>
            <person name="Virtaneva K."/>
            <person name="Barbian K."/>
            <person name="Babar A."/>
            <person name="Rosenke K."/>
        </authorList>
    </citation>
    <scope>NUCLEOTIDE SEQUENCE [LARGE SCALE GENOMIC DNA]</scope>
    <source>
        <strain evidence="3 4">LMa1</strain>
    </source>
</reference>
<keyword evidence="2" id="KW-0812">Transmembrane</keyword>
<dbReference type="OrthoDB" id="1809790at2"/>
<evidence type="ECO:0000256" key="2">
    <source>
        <dbReference type="SAM" id="Phobius"/>
    </source>
</evidence>
<organism evidence="3 4">
    <name type="scientific">Desulfotomaculum copahuensis</name>
    <dbReference type="NCBI Taxonomy" id="1838280"/>
    <lineage>
        <taxon>Bacteria</taxon>
        <taxon>Bacillati</taxon>
        <taxon>Bacillota</taxon>
        <taxon>Clostridia</taxon>
        <taxon>Eubacteriales</taxon>
        <taxon>Desulfotomaculaceae</taxon>
        <taxon>Desulfotomaculum</taxon>
    </lineage>
</organism>
<keyword evidence="2" id="KW-1133">Transmembrane helix</keyword>
<gene>
    <name evidence="3" type="ORF">A6M21_12345</name>
</gene>
<keyword evidence="2" id="KW-0472">Membrane</keyword>
<evidence type="ECO:0000256" key="1">
    <source>
        <dbReference type="SAM" id="MobiDB-lite"/>
    </source>
</evidence>
<name>A0A1B7LDA3_9FIRM</name>
<evidence type="ECO:0000313" key="4">
    <source>
        <dbReference type="Proteomes" id="UP000078532"/>
    </source>
</evidence>
<feature type="compositionally biased region" description="Gly residues" evidence="1">
    <location>
        <begin position="86"/>
        <end position="103"/>
    </location>
</feature>
<feature type="transmembrane region" description="Helical" evidence="2">
    <location>
        <begin position="211"/>
        <end position="229"/>
    </location>
</feature>
<dbReference type="Proteomes" id="UP000078532">
    <property type="component" value="Unassembled WGS sequence"/>
</dbReference>
<feature type="compositionally biased region" description="Low complexity" evidence="1">
    <location>
        <begin position="120"/>
        <end position="137"/>
    </location>
</feature>
<comment type="caution">
    <text evidence="3">The sequence shown here is derived from an EMBL/GenBank/DDBJ whole genome shotgun (WGS) entry which is preliminary data.</text>
</comment>
<evidence type="ECO:0000313" key="3">
    <source>
        <dbReference type="EMBL" id="OAT80854.1"/>
    </source>
</evidence>
<accession>A0A1B7LDA3</accession>
<dbReference type="AlphaFoldDB" id="A0A1B7LDA3"/>
<dbReference type="STRING" id="1838280.A6M21_12345"/>
<feature type="region of interest" description="Disordered" evidence="1">
    <location>
        <begin position="73"/>
        <end position="156"/>
    </location>
</feature>
<dbReference type="RefSeq" id="WP_066669271.1">
    <property type="nucleotide sequence ID" value="NZ_LYVF01000171.1"/>
</dbReference>
<keyword evidence="4" id="KW-1185">Reference proteome</keyword>